<keyword evidence="2" id="KW-1185">Reference proteome</keyword>
<accession>A0AAE3JFB9</accession>
<comment type="caution">
    <text evidence="1">The sequence shown here is derived from an EMBL/GenBank/DDBJ whole genome shotgun (WGS) entry which is preliminary data.</text>
</comment>
<gene>
    <name evidence="1" type="ORF">LKD81_09390</name>
</gene>
<protein>
    <submittedName>
        <fullName evidence="1">Uncharacterized protein</fullName>
    </submittedName>
</protein>
<name>A0AAE3JFB9_9FIRM</name>
<dbReference type="EMBL" id="JAJEQR010000024">
    <property type="protein sequence ID" value="MCC2231203.1"/>
    <property type="molecule type" value="Genomic_DNA"/>
</dbReference>
<dbReference type="RefSeq" id="WP_308453727.1">
    <property type="nucleotide sequence ID" value="NZ_JAJEQR010000024.1"/>
</dbReference>
<dbReference type="AlphaFoldDB" id="A0AAE3JFB9"/>
<evidence type="ECO:0000313" key="1">
    <source>
        <dbReference type="EMBL" id="MCC2231203.1"/>
    </source>
</evidence>
<sequence>MGICFTASTKDEYDPEIVEKDGAIEVPSVSVQRTARRIMDGTLYIRK</sequence>
<proteinExistence type="predicted"/>
<dbReference type="Proteomes" id="UP001198182">
    <property type="component" value="Unassembled WGS sequence"/>
</dbReference>
<reference evidence="1" key="1">
    <citation type="submission" date="2021-10" db="EMBL/GenBank/DDBJ databases">
        <title>Anaerobic single-cell dispensing facilitates the cultivation of human gut bacteria.</title>
        <authorList>
            <person name="Afrizal A."/>
        </authorList>
    </citation>
    <scope>NUCLEOTIDE SEQUENCE</scope>
    <source>
        <strain evidence="1">CLA-AA-H215</strain>
    </source>
</reference>
<evidence type="ECO:0000313" key="2">
    <source>
        <dbReference type="Proteomes" id="UP001198182"/>
    </source>
</evidence>
<organism evidence="1 2">
    <name type="scientific">Hominifimenecus microfluidus</name>
    <dbReference type="NCBI Taxonomy" id="2885348"/>
    <lineage>
        <taxon>Bacteria</taxon>
        <taxon>Bacillati</taxon>
        <taxon>Bacillota</taxon>
        <taxon>Clostridia</taxon>
        <taxon>Lachnospirales</taxon>
        <taxon>Lachnospiraceae</taxon>
        <taxon>Hominifimenecus</taxon>
    </lineage>
</organism>